<evidence type="ECO:0000313" key="1">
    <source>
        <dbReference type="EMBL" id="ACL71492.1"/>
    </source>
</evidence>
<protein>
    <submittedName>
        <fullName evidence="1">Uncharacterized protein</fullName>
    </submittedName>
</protein>
<name>B8GUY1_THISH</name>
<dbReference type="AlphaFoldDB" id="B8GUY1"/>
<evidence type="ECO:0000313" key="2">
    <source>
        <dbReference type="Proteomes" id="UP000002383"/>
    </source>
</evidence>
<proteinExistence type="predicted"/>
<dbReference type="Proteomes" id="UP000002383">
    <property type="component" value="Chromosome"/>
</dbReference>
<keyword evidence="2" id="KW-1185">Reference proteome</keyword>
<sequence length="81" mass="8858">MDKSGMVWIDVLRDFRARDGSAYYAEEKRLVSTEQRARFCAAGWASDPSGAVPTGTPNTAGTRLEGVQDIVHQVSMTEGDH</sequence>
<dbReference type="HOGENOM" id="CLU_2572822_0_0_6"/>
<dbReference type="EMBL" id="CP001339">
    <property type="protein sequence ID" value="ACL71492.1"/>
    <property type="molecule type" value="Genomic_DNA"/>
</dbReference>
<accession>B8GUY1</accession>
<dbReference type="KEGG" id="tgr:Tgr7_0394"/>
<reference evidence="1 2" key="1">
    <citation type="journal article" date="2011" name="Stand. Genomic Sci.">
        <title>Complete genome sequence of 'Thioalkalivibrio sulfidophilus' HL-EbGr7.</title>
        <authorList>
            <person name="Muyzer G."/>
            <person name="Sorokin D.Y."/>
            <person name="Mavromatis K."/>
            <person name="Lapidus A."/>
            <person name="Clum A."/>
            <person name="Ivanova N."/>
            <person name="Pati A."/>
            <person name="d'Haeseleer P."/>
            <person name="Woyke T."/>
            <person name="Kyrpides N.C."/>
        </authorList>
    </citation>
    <scope>NUCLEOTIDE SEQUENCE [LARGE SCALE GENOMIC DNA]</scope>
    <source>
        <strain evidence="1 2">HL-EbGR7</strain>
    </source>
</reference>
<dbReference type="STRING" id="396588.Tgr7_0394"/>
<organism evidence="1 2">
    <name type="scientific">Thioalkalivibrio sulfidiphilus (strain HL-EbGR7)</name>
    <dbReference type="NCBI Taxonomy" id="396588"/>
    <lineage>
        <taxon>Bacteria</taxon>
        <taxon>Pseudomonadati</taxon>
        <taxon>Pseudomonadota</taxon>
        <taxon>Gammaproteobacteria</taxon>
        <taxon>Chromatiales</taxon>
        <taxon>Ectothiorhodospiraceae</taxon>
        <taxon>Thioalkalivibrio</taxon>
    </lineage>
</organism>
<gene>
    <name evidence="1" type="ordered locus">Tgr7_0394</name>
</gene>